<evidence type="ECO:0000313" key="8">
    <source>
        <dbReference type="Proteomes" id="UP000263900"/>
    </source>
</evidence>
<dbReference type="PANTHER" id="PTHR40661">
    <property type="match status" value="1"/>
</dbReference>
<gene>
    <name evidence="7" type="ORF">D3H65_30250</name>
</gene>
<dbReference type="Proteomes" id="UP000263900">
    <property type="component" value="Chromosome"/>
</dbReference>
<dbReference type="InterPro" id="IPR019756">
    <property type="entry name" value="Pept_S26A_signal_pept_1_Ser-AS"/>
</dbReference>
<dbReference type="Gene3D" id="2.10.109.10">
    <property type="entry name" value="Umud Fragment, subunit A"/>
    <property type="match status" value="1"/>
</dbReference>
<keyword evidence="4" id="KW-0238">DNA-binding</keyword>
<organism evidence="7 8">
    <name type="scientific">Paraflavitalea soli</name>
    <dbReference type="NCBI Taxonomy" id="2315862"/>
    <lineage>
        <taxon>Bacteria</taxon>
        <taxon>Pseudomonadati</taxon>
        <taxon>Bacteroidota</taxon>
        <taxon>Chitinophagia</taxon>
        <taxon>Chitinophagales</taxon>
        <taxon>Chitinophagaceae</taxon>
        <taxon>Paraflavitalea</taxon>
    </lineage>
</organism>
<dbReference type="CDD" id="cd06529">
    <property type="entry name" value="S24_LexA-like"/>
    <property type="match status" value="1"/>
</dbReference>
<keyword evidence="1" id="KW-0645">Protease</keyword>
<sequence>MAFGKEIKRLRDSIHLSAQKLADLIGIDAERLRKWEQKDLNPREEDLARIESYFGLPLEGIMNLENLRDAQLVPRLNTDAIAKAVDRIIEARESKGLTQAAVADKLAAALGQTYSLRQYQKMEAGEFPKFKKEVVRQVEVILDVPIYELIYEQTGNAPVRQDGPPEGPPMSHMAMRRKRKMEEDADNDGIIYVPIAAQAGYARSYSSGLYLHQLQKFVLPGFPYRGEKYRVFEVKGDSMEPTFKEGYHLICERIQQEAWQQIAEFYAYIIVLESDIILKRLAFKDQENYVAISDNEFYKQFLLPMKDIKELWLVKRKMDWEMAPGKKYKIEI</sequence>
<evidence type="ECO:0000256" key="5">
    <source>
        <dbReference type="ARBA" id="ARBA00023163"/>
    </source>
</evidence>
<dbReference type="Pfam" id="PF01381">
    <property type="entry name" value="HTH_3"/>
    <property type="match status" value="1"/>
</dbReference>
<dbReference type="GO" id="GO:0004252">
    <property type="term" value="F:serine-type endopeptidase activity"/>
    <property type="evidence" value="ECO:0007669"/>
    <property type="project" value="InterPro"/>
</dbReference>
<dbReference type="GO" id="GO:0006508">
    <property type="term" value="P:proteolysis"/>
    <property type="evidence" value="ECO:0007669"/>
    <property type="project" value="UniProtKB-KW"/>
</dbReference>
<feature type="domain" description="HTH cro/C1-type" evidence="6">
    <location>
        <begin position="88"/>
        <end position="149"/>
    </location>
</feature>
<keyword evidence="3" id="KW-0805">Transcription regulation</keyword>
<dbReference type="GO" id="GO:0016020">
    <property type="term" value="C:membrane"/>
    <property type="evidence" value="ECO:0007669"/>
    <property type="project" value="InterPro"/>
</dbReference>
<keyword evidence="8" id="KW-1185">Reference proteome</keyword>
<dbReference type="EMBL" id="CP032157">
    <property type="protein sequence ID" value="AXY78014.1"/>
    <property type="molecule type" value="Genomic_DNA"/>
</dbReference>
<evidence type="ECO:0000256" key="4">
    <source>
        <dbReference type="ARBA" id="ARBA00023125"/>
    </source>
</evidence>
<evidence type="ECO:0000256" key="2">
    <source>
        <dbReference type="ARBA" id="ARBA00022801"/>
    </source>
</evidence>
<accession>A0A3B7MTY9</accession>
<dbReference type="SUPFAM" id="SSF51306">
    <property type="entry name" value="LexA/Signal peptidase"/>
    <property type="match status" value="1"/>
</dbReference>
<dbReference type="InterPro" id="IPR039418">
    <property type="entry name" value="LexA-like"/>
</dbReference>
<dbReference type="SUPFAM" id="SSF47413">
    <property type="entry name" value="lambda repressor-like DNA-binding domains"/>
    <property type="match status" value="2"/>
</dbReference>
<proteinExistence type="predicted"/>
<dbReference type="KEGG" id="pseg:D3H65_30250"/>
<evidence type="ECO:0000256" key="3">
    <source>
        <dbReference type="ARBA" id="ARBA00023015"/>
    </source>
</evidence>
<keyword evidence="2" id="KW-0378">Hydrolase</keyword>
<evidence type="ECO:0000259" key="6">
    <source>
        <dbReference type="PROSITE" id="PS50943"/>
    </source>
</evidence>
<name>A0A3B7MTY9_9BACT</name>
<dbReference type="Pfam" id="PF00717">
    <property type="entry name" value="Peptidase_S24"/>
    <property type="match status" value="1"/>
</dbReference>
<keyword evidence="5" id="KW-0804">Transcription</keyword>
<dbReference type="PROSITE" id="PS50943">
    <property type="entry name" value="HTH_CROC1"/>
    <property type="match status" value="2"/>
</dbReference>
<dbReference type="PROSITE" id="PS00501">
    <property type="entry name" value="SPASE_I_1"/>
    <property type="match status" value="1"/>
</dbReference>
<reference evidence="7 8" key="1">
    <citation type="submission" date="2018-09" db="EMBL/GenBank/DDBJ databases">
        <title>Genome sequencing of strain 6GH32-13.</title>
        <authorList>
            <person name="Weon H.-Y."/>
            <person name="Heo J."/>
            <person name="Kwon S.-W."/>
        </authorList>
    </citation>
    <scope>NUCLEOTIDE SEQUENCE [LARGE SCALE GENOMIC DNA]</scope>
    <source>
        <strain evidence="7 8">5GH32-13</strain>
    </source>
</reference>
<feature type="domain" description="HTH cro/C1-type" evidence="6">
    <location>
        <begin position="7"/>
        <end position="61"/>
    </location>
</feature>
<dbReference type="CDD" id="cd00093">
    <property type="entry name" value="HTH_XRE"/>
    <property type="match status" value="1"/>
</dbReference>
<dbReference type="PANTHER" id="PTHR40661:SF3">
    <property type="entry name" value="FELS-1 PROPHAGE TRANSCRIPTIONAL REGULATOR"/>
    <property type="match status" value="1"/>
</dbReference>
<dbReference type="AlphaFoldDB" id="A0A3B7MTY9"/>
<dbReference type="InterPro" id="IPR010982">
    <property type="entry name" value="Lambda_DNA-bd_dom_sf"/>
</dbReference>
<dbReference type="InterPro" id="IPR001387">
    <property type="entry name" value="Cro/C1-type_HTH"/>
</dbReference>
<dbReference type="InterPro" id="IPR036286">
    <property type="entry name" value="LexA/Signal_pep-like_sf"/>
</dbReference>
<dbReference type="GO" id="GO:0003677">
    <property type="term" value="F:DNA binding"/>
    <property type="evidence" value="ECO:0007669"/>
    <property type="project" value="UniProtKB-KW"/>
</dbReference>
<dbReference type="Gene3D" id="1.10.260.40">
    <property type="entry name" value="lambda repressor-like DNA-binding domains"/>
    <property type="match status" value="2"/>
</dbReference>
<dbReference type="InterPro" id="IPR015927">
    <property type="entry name" value="Peptidase_S24_S26A/B/C"/>
</dbReference>
<dbReference type="SMART" id="SM00530">
    <property type="entry name" value="HTH_XRE"/>
    <property type="match status" value="2"/>
</dbReference>
<protein>
    <submittedName>
        <fullName evidence="7">Helix-turn-helix domain-containing protein</fullName>
    </submittedName>
</protein>
<dbReference type="RefSeq" id="WP_119053887.1">
    <property type="nucleotide sequence ID" value="NZ_CP032157.1"/>
</dbReference>
<dbReference type="OrthoDB" id="3831186at2"/>
<evidence type="ECO:0000313" key="7">
    <source>
        <dbReference type="EMBL" id="AXY78014.1"/>
    </source>
</evidence>
<evidence type="ECO:0000256" key="1">
    <source>
        <dbReference type="ARBA" id="ARBA00022670"/>
    </source>
</evidence>